<feature type="compositionally biased region" description="Basic and acidic residues" evidence="9">
    <location>
        <begin position="737"/>
        <end position="752"/>
    </location>
</feature>
<comment type="cofactor">
    <cofactor evidence="8">
        <name>[4Fe-4S] cluster</name>
        <dbReference type="ChEBI" id="CHEBI:49883"/>
    </cofactor>
    <text evidence="8">Binds 2 [4Fe-4S] clusters per subunit.</text>
</comment>
<feature type="binding site" evidence="8">
    <location>
        <position position="418"/>
    </location>
    <ligand>
        <name>[4Fe-4S] cluster</name>
        <dbReference type="ChEBI" id="CHEBI:49883"/>
        <label>2</label>
    </ligand>
</feature>
<gene>
    <name evidence="11" type="primary">rsxC</name>
    <name evidence="8" type="synonym">rnfC</name>
    <name evidence="11" type="ORF">ACFOE0_08105</name>
</gene>
<organism evidence="11 12">
    <name type="scientific">Shewanella submarina</name>
    <dbReference type="NCBI Taxonomy" id="2016376"/>
    <lineage>
        <taxon>Bacteria</taxon>
        <taxon>Pseudomonadati</taxon>
        <taxon>Pseudomonadota</taxon>
        <taxon>Gammaproteobacteria</taxon>
        <taxon>Alteromonadales</taxon>
        <taxon>Shewanellaceae</taxon>
        <taxon>Shewanella</taxon>
    </lineage>
</organism>
<reference evidence="12" key="1">
    <citation type="journal article" date="2019" name="Int. J. Syst. Evol. Microbiol.">
        <title>The Global Catalogue of Microorganisms (GCM) 10K type strain sequencing project: providing services to taxonomists for standard genome sequencing and annotation.</title>
        <authorList>
            <consortium name="The Broad Institute Genomics Platform"/>
            <consortium name="The Broad Institute Genome Sequencing Center for Infectious Disease"/>
            <person name="Wu L."/>
            <person name="Ma J."/>
        </authorList>
    </citation>
    <scope>NUCLEOTIDE SEQUENCE [LARGE SCALE GENOMIC DNA]</scope>
    <source>
        <strain evidence="12">KCTC 52277</strain>
    </source>
</reference>
<evidence type="ECO:0000256" key="9">
    <source>
        <dbReference type="SAM" id="MobiDB-lite"/>
    </source>
</evidence>
<dbReference type="NCBIfam" id="TIGR01945">
    <property type="entry name" value="rnfC"/>
    <property type="match status" value="1"/>
</dbReference>
<feature type="compositionally biased region" description="Basic and acidic residues" evidence="9">
    <location>
        <begin position="640"/>
        <end position="649"/>
    </location>
</feature>
<dbReference type="InterPro" id="IPR017896">
    <property type="entry name" value="4Fe4S_Fe-S-bd"/>
</dbReference>
<comment type="similarity">
    <text evidence="8">Belongs to the 4Fe4S bacterial-type ferredoxin family. RnfC subfamily.</text>
</comment>
<feature type="compositionally biased region" description="Low complexity" evidence="9">
    <location>
        <begin position="650"/>
        <end position="669"/>
    </location>
</feature>
<dbReference type="Gene3D" id="3.30.70.20">
    <property type="match status" value="1"/>
</dbReference>
<keyword evidence="5 8" id="KW-0249">Electron transport</keyword>
<dbReference type="Pfam" id="PF13375">
    <property type="entry name" value="RnfC_N"/>
    <property type="match status" value="1"/>
</dbReference>
<keyword evidence="4 8" id="KW-0677">Repeat</keyword>
<feature type="binding site" evidence="8">
    <location>
        <position position="385"/>
    </location>
    <ligand>
        <name>[4Fe-4S] cluster</name>
        <dbReference type="ChEBI" id="CHEBI:49883"/>
        <label>1</label>
    </ligand>
</feature>
<dbReference type="InterPro" id="IPR017900">
    <property type="entry name" value="4Fe4S_Fe_S_CS"/>
</dbReference>
<dbReference type="SUPFAM" id="SSF142019">
    <property type="entry name" value="Nqo1 FMN-binding domain-like"/>
    <property type="match status" value="1"/>
</dbReference>
<feature type="binding site" evidence="8">
    <location>
        <position position="428"/>
    </location>
    <ligand>
        <name>[4Fe-4S] cluster</name>
        <dbReference type="ChEBI" id="CHEBI:49883"/>
        <label>1</label>
    </ligand>
</feature>
<evidence type="ECO:0000256" key="2">
    <source>
        <dbReference type="ARBA" id="ARBA00022485"/>
    </source>
</evidence>
<feature type="region of interest" description="Disordered" evidence="9">
    <location>
        <begin position="512"/>
        <end position="887"/>
    </location>
</feature>
<keyword evidence="8" id="KW-0997">Cell inner membrane</keyword>
<dbReference type="Pfam" id="PF10531">
    <property type="entry name" value="SLBB"/>
    <property type="match status" value="1"/>
</dbReference>
<dbReference type="Pfam" id="PF12838">
    <property type="entry name" value="Fer4_7"/>
    <property type="match status" value="1"/>
</dbReference>
<dbReference type="InterPro" id="IPR019554">
    <property type="entry name" value="Soluble_ligand-bd"/>
</dbReference>
<dbReference type="EC" id="7.-.-.-" evidence="8"/>
<keyword evidence="7 8" id="KW-0411">Iron-sulfur</keyword>
<comment type="subcellular location">
    <subcellularLocation>
        <location evidence="8">Cell inner membrane</location>
        <topology evidence="8">Peripheral membrane protein</topology>
    </subcellularLocation>
</comment>
<feature type="binding site" evidence="8">
    <location>
        <position position="389"/>
    </location>
    <ligand>
        <name>[4Fe-4S] cluster</name>
        <dbReference type="ChEBI" id="CHEBI:49883"/>
        <label>2</label>
    </ligand>
</feature>
<dbReference type="InterPro" id="IPR010208">
    <property type="entry name" value="Ion_transpt_RnfC/RsxC"/>
</dbReference>
<dbReference type="Pfam" id="PF01512">
    <property type="entry name" value="Complex1_51K"/>
    <property type="match status" value="1"/>
</dbReference>
<dbReference type="InterPro" id="IPR037225">
    <property type="entry name" value="Nuo51_FMN-bd_sf"/>
</dbReference>
<evidence type="ECO:0000256" key="3">
    <source>
        <dbReference type="ARBA" id="ARBA00022723"/>
    </source>
</evidence>
<feature type="compositionally biased region" description="Basic and acidic residues" evidence="9">
    <location>
        <begin position="800"/>
        <end position="815"/>
    </location>
</feature>
<dbReference type="RefSeq" id="WP_248937888.1">
    <property type="nucleotide sequence ID" value="NZ_JAKILF010000018.1"/>
</dbReference>
<keyword evidence="3 8" id="KW-0479">Metal-binding</keyword>
<keyword evidence="2 8" id="KW-0004">4Fe-4S</keyword>
<feature type="compositionally biased region" description="Polar residues" evidence="9">
    <location>
        <begin position="723"/>
        <end position="736"/>
    </location>
</feature>
<keyword evidence="8" id="KW-1278">Translocase</keyword>
<feature type="compositionally biased region" description="Low complexity" evidence="9">
    <location>
        <begin position="706"/>
        <end position="722"/>
    </location>
</feature>
<evidence type="ECO:0000259" key="10">
    <source>
        <dbReference type="PROSITE" id="PS51379"/>
    </source>
</evidence>
<evidence type="ECO:0000256" key="5">
    <source>
        <dbReference type="ARBA" id="ARBA00022982"/>
    </source>
</evidence>
<dbReference type="HAMAP" id="MF_00461">
    <property type="entry name" value="RsxC_RnfC"/>
    <property type="match status" value="1"/>
</dbReference>
<feature type="region of interest" description="Disordered" evidence="9">
    <location>
        <begin position="452"/>
        <end position="495"/>
    </location>
</feature>
<dbReference type="NCBIfam" id="NF003454">
    <property type="entry name" value="PRK05035.1"/>
    <property type="match status" value="1"/>
</dbReference>
<keyword evidence="8" id="KW-1003">Cell membrane</keyword>
<dbReference type="Proteomes" id="UP001595621">
    <property type="component" value="Unassembled WGS sequence"/>
</dbReference>
<feature type="compositionally biased region" description="Low complexity" evidence="9">
    <location>
        <begin position="529"/>
        <end position="544"/>
    </location>
</feature>
<comment type="subunit">
    <text evidence="8">The complex is composed of six subunits: RnfA, RnfB, RnfC, RnfD, RnfE and RnfG.</text>
</comment>
<keyword evidence="12" id="KW-1185">Reference proteome</keyword>
<keyword evidence="1 8" id="KW-0813">Transport</keyword>
<feature type="binding site" evidence="8">
    <location>
        <position position="382"/>
    </location>
    <ligand>
        <name>[4Fe-4S] cluster</name>
        <dbReference type="ChEBI" id="CHEBI:49883"/>
        <label>1</label>
    </ligand>
</feature>
<feature type="compositionally biased region" description="Low complexity" evidence="9">
    <location>
        <begin position="818"/>
        <end position="834"/>
    </location>
</feature>
<protein>
    <recommendedName>
        <fullName evidence="8">Ion-translocating oxidoreductase complex subunit C</fullName>
        <ecNumber evidence="8">7.-.-.-</ecNumber>
    </recommendedName>
    <alternativeName>
        <fullName evidence="8">Rnf electron transport complex subunit C</fullName>
    </alternativeName>
</protein>
<feature type="compositionally biased region" description="Polar residues" evidence="9">
    <location>
        <begin position="545"/>
        <end position="557"/>
    </location>
</feature>
<evidence type="ECO:0000256" key="1">
    <source>
        <dbReference type="ARBA" id="ARBA00022448"/>
    </source>
</evidence>
<dbReference type="Gene3D" id="3.40.50.11540">
    <property type="entry name" value="NADH-ubiquinone oxidoreductase 51kDa subunit"/>
    <property type="match status" value="1"/>
</dbReference>
<proteinExistence type="inferred from homology"/>
<name>A0ABV7G9P3_9GAMM</name>
<sequence length="911" mass="95998">MLTNLEQLDNGVVWRIPGGIHPPEQKHLSNQTAIGTLPLDEYYYVPVPQVGEQASMAVAVGDHVLKGQPLTHGLNQHHLPVHAPTSGVIKAIEPRPSNHASGLPVNTCVIQADGKDSWVDLQSASLETLSNDDIVSRVQAAGVAGMGGAAFPSHIKLSPASDIELVIINAVECEPYITSDDRLMREHADKILSGMEIIHQVLNPQRMIVGIEDNKPEAADALRNALSASKLPAGVARVTVVPTKYPSGGEKQLIQLLTGKEVPSGAIPAQLGILVHNVGTCAAISDAVLLGKPLIERVVTVTGGNVAQPGNYWMPIGTRVDHVLKCCGFNPEADQKVIIGGPMMGYTLPLIQVPVLKGTNCVLVPSSAEMSVDAKELSCIRCTECAQACPASLLPQQLYWHSKSGDYDKASDYNLRDCIECGCCSYVCPSDIPLVEYFRVAKSAIRNANEEKLKSERAKQRFEAKQSRLEEEKRQREAKAKEAAERRQSNMSGGEKDAIAAALARVQAKKATTAATPEAGADRKDKVADAVARAKARKAAQAAQSDSPVPEQNQANDAQKDKVAAAIARAKARKAAMQSDKEAEAGTSQTSGASADSQKDKVAAAIARAKAKKEALKQAQQAEPPSDSDNKSAYEAADSSEPKADDRQGKIAAAVARAKAKKAAAAAKDAGAHTPEDQRPEQASVDSMAQSDPGELSAEEAKKARVAAAVAKAKAKKAAQQAGESKSTVEDTQSEITEPKPEVELTAEEAKKARVAAAIAKAKAKKAAQQAGEGQGSDEHVQQQPADVNSAEPDLNSEPAEAKPKAEPSAEELKKARVAAAIAKAKAKKAAQQAGEVQRPDNAAPLNDETPEAISTGPDDTADKAVPQKPDSDQSEQAPAQSAEEIKKARIAAAIAKAKAKKAAKDAEDKE</sequence>
<evidence type="ECO:0000256" key="7">
    <source>
        <dbReference type="ARBA" id="ARBA00023014"/>
    </source>
</evidence>
<dbReference type="InterPro" id="IPR011538">
    <property type="entry name" value="Nuo51_FMN-bd"/>
</dbReference>
<feature type="compositionally biased region" description="Basic and acidic residues" evidence="9">
    <location>
        <begin position="670"/>
        <end position="680"/>
    </location>
</feature>
<dbReference type="PANTHER" id="PTHR43034:SF2">
    <property type="entry name" value="ION-TRANSLOCATING OXIDOREDUCTASE COMPLEX SUBUNIT C"/>
    <property type="match status" value="1"/>
</dbReference>
<feature type="compositionally biased region" description="Polar residues" evidence="9">
    <location>
        <begin position="586"/>
        <end position="596"/>
    </location>
</feature>
<feature type="domain" description="4Fe-4S ferredoxin-type" evidence="10">
    <location>
        <begin position="409"/>
        <end position="438"/>
    </location>
</feature>
<feature type="binding site" evidence="8">
    <location>
        <position position="379"/>
    </location>
    <ligand>
        <name>[4Fe-4S] cluster</name>
        <dbReference type="ChEBI" id="CHEBI:49883"/>
        <label>1</label>
    </ligand>
</feature>
<evidence type="ECO:0000313" key="11">
    <source>
        <dbReference type="EMBL" id="MFC3138152.1"/>
    </source>
</evidence>
<comment type="caution">
    <text evidence="11">The sequence shown here is derived from an EMBL/GenBank/DDBJ whole genome shotgun (WGS) entry which is preliminary data.</text>
</comment>
<feature type="binding site" evidence="8">
    <location>
        <position position="421"/>
    </location>
    <ligand>
        <name>[4Fe-4S] cluster</name>
        <dbReference type="ChEBI" id="CHEBI:49883"/>
        <label>2</label>
    </ligand>
</feature>
<dbReference type="SUPFAM" id="SSF46548">
    <property type="entry name" value="alpha-helical ferredoxin"/>
    <property type="match status" value="1"/>
</dbReference>
<feature type="binding site" evidence="8">
    <location>
        <position position="424"/>
    </location>
    <ligand>
        <name>[4Fe-4S] cluster</name>
        <dbReference type="ChEBI" id="CHEBI:49883"/>
        <label>2</label>
    </ligand>
</feature>
<dbReference type="PANTHER" id="PTHR43034">
    <property type="entry name" value="ION-TRANSLOCATING OXIDOREDUCTASE COMPLEX SUBUNIT C"/>
    <property type="match status" value="1"/>
</dbReference>
<keyword evidence="6 8" id="KW-0408">Iron</keyword>
<evidence type="ECO:0000313" key="12">
    <source>
        <dbReference type="Proteomes" id="UP001595621"/>
    </source>
</evidence>
<evidence type="ECO:0000256" key="6">
    <source>
        <dbReference type="ARBA" id="ARBA00023004"/>
    </source>
</evidence>
<dbReference type="PROSITE" id="PS00198">
    <property type="entry name" value="4FE4S_FER_1"/>
    <property type="match status" value="1"/>
</dbReference>
<dbReference type="InterPro" id="IPR026902">
    <property type="entry name" value="RnfC_N"/>
</dbReference>
<keyword evidence="8" id="KW-0472">Membrane</keyword>
<dbReference type="EMBL" id="JBHRTD010000008">
    <property type="protein sequence ID" value="MFC3138152.1"/>
    <property type="molecule type" value="Genomic_DNA"/>
</dbReference>
<evidence type="ECO:0000256" key="8">
    <source>
        <dbReference type="HAMAP-Rule" id="MF_00461"/>
    </source>
</evidence>
<comment type="function">
    <text evidence="8">Part of a membrane-bound complex that couples electron transfer with translocation of ions across the membrane.</text>
</comment>
<accession>A0ABV7G9P3</accession>
<evidence type="ECO:0000256" key="4">
    <source>
        <dbReference type="ARBA" id="ARBA00022737"/>
    </source>
</evidence>
<feature type="compositionally biased region" description="Low complexity" evidence="9">
    <location>
        <begin position="755"/>
        <end position="772"/>
    </location>
</feature>
<dbReference type="PROSITE" id="PS51379">
    <property type="entry name" value="4FE4S_FER_2"/>
    <property type="match status" value="2"/>
</dbReference>
<feature type="domain" description="4Fe-4S ferredoxin-type" evidence="10">
    <location>
        <begin position="368"/>
        <end position="399"/>
    </location>
</feature>